<feature type="transmembrane region" description="Helical" evidence="7">
    <location>
        <begin position="148"/>
        <end position="166"/>
    </location>
</feature>
<name>A0AAE4YAX2_9RHOB</name>
<comment type="caution">
    <text evidence="9">The sequence shown here is derived from an EMBL/GenBank/DDBJ whole genome shotgun (WGS) entry which is preliminary data.</text>
</comment>
<organism evidence="9 10">
    <name type="scientific">Stagnihabitans tardus</name>
    <dbReference type="NCBI Taxonomy" id="2699202"/>
    <lineage>
        <taxon>Bacteria</taxon>
        <taxon>Pseudomonadati</taxon>
        <taxon>Pseudomonadota</taxon>
        <taxon>Alphaproteobacteria</taxon>
        <taxon>Rhodobacterales</taxon>
        <taxon>Paracoccaceae</taxon>
        <taxon>Stagnihabitans</taxon>
    </lineage>
</organism>
<feature type="transmembrane region" description="Helical" evidence="7">
    <location>
        <begin position="187"/>
        <end position="212"/>
    </location>
</feature>
<dbReference type="PROSITE" id="PS50928">
    <property type="entry name" value="ABC_TM1"/>
    <property type="match status" value="1"/>
</dbReference>
<accession>A0AAE4YAX2</accession>
<keyword evidence="3" id="KW-1003">Cell membrane</keyword>
<dbReference type="PANTHER" id="PTHR43744">
    <property type="entry name" value="ABC TRANSPORTER PERMEASE PROTEIN MG189-RELATED-RELATED"/>
    <property type="match status" value="1"/>
</dbReference>
<keyword evidence="10" id="KW-1185">Reference proteome</keyword>
<keyword evidence="4 7" id="KW-0812">Transmembrane</keyword>
<dbReference type="GO" id="GO:0005886">
    <property type="term" value="C:plasma membrane"/>
    <property type="evidence" value="ECO:0007669"/>
    <property type="project" value="UniProtKB-SubCell"/>
</dbReference>
<keyword evidence="2 7" id="KW-0813">Transport</keyword>
<dbReference type="EMBL" id="JAABNR010000001">
    <property type="protein sequence ID" value="NBZ86280.1"/>
    <property type="molecule type" value="Genomic_DNA"/>
</dbReference>
<evidence type="ECO:0000256" key="7">
    <source>
        <dbReference type="RuleBase" id="RU363032"/>
    </source>
</evidence>
<dbReference type="InterPro" id="IPR000515">
    <property type="entry name" value="MetI-like"/>
</dbReference>
<evidence type="ECO:0000256" key="6">
    <source>
        <dbReference type="ARBA" id="ARBA00023136"/>
    </source>
</evidence>
<keyword evidence="6 7" id="KW-0472">Membrane</keyword>
<sequence>MSEHSATPARRFDPGAILLTILTLIAAFIWFFPIYWGLVTSFRFDDETVTDFSLIPTNPTLKNYIFTIQNSDLPIWYLNSTITSVGVTVLVLLMSACTGYAISQLQFPGRKALWWMILASFMVPVSALIVNHFIIIADVKLLNSHLGIILPMLIAPVTVIIYKQFFDGLPRDFREAAVMDGATEFQLLFRIFLPMNWGITTALAIITFIGAWNSFLWPFLATQDEKMMTVTVGISAVQDAYGVAYGRLLAGAVLAGLPVSLAYLFFQRRVTQAITLTAGIKG</sequence>
<dbReference type="CDD" id="cd06261">
    <property type="entry name" value="TM_PBP2"/>
    <property type="match status" value="1"/>
</dbReference>
<evidence type="ECO:0000256" key="2">
    <source>
        <dbReference type="ARBA" id="ARBA00022448"/>
    </source>
</evidence>
<dbReference type="RefSeq" id="WP_168773070.1">
    <property type="nucleotide sequence ID" value="NZ_JAABNR010000001.1"/>
</dbReference>
<dbReference type="PANTHER" id="PTHR43744:SF12">
    <property type="entry name" value="ABC TRANSPORTER PERMEASE PROTEIN MG189-RELATED"/>
    <property type="match status" value="1"/>
</dbReference>
<evidence type="ECO:0000256" key="4">
    <source>
        <dbReference type="ARBA" id="ARBA00022692"/>
    </source>
</evidence>
<evidence type="ECO:0000256" key="5">
    <source>
        <dbReference type="ARBA" id="ARBA00022989"/>
    </source>
</evidence>
<proteinExistence type="inferred from homology"/>
<protein>
    <submittedName>
        <fullName evidence="9">ABC transporter permease subunit</fullName>
    </submittedName>
</protein>
<dbReference type="AlphaFoldDB" id="A0AAE4YAX2"/>
<evidence type="ECO:0000256" key="3">
    <source>
        <dbReference type="ARBA" id="ARBA00022475"/>
    </source>
</evidence>
<dbReference type="InterPro" id="IPR035906">
    <property type="entry name" value="MetI-like_sf"/>
</dbReference>
<dbReference type="Gene3D" id="1.10.3720.10">
    <property type="entry name" value="MetI-like"/>
    <property type="match status" value="1"/>
</dbReference>
<dbReference type="Pfam" id="PF00528">
    <property type="entry name" value="BPD_transp_1"/>
    <property type="match status" value="1"/>
</dbReference>
<evidence type="ECO:0000259" key="8">
    <source>
        <dbReference type="PROSITE" id="PS50928"/>
    </source>
</evidence>
<evidence type="ECO:0000313" key="10">
    <source>
        <dbReference type="Proteomes" id="UP001193501"/>
    </source>
</evidence>
<evidence type="ECO:0000256" key="1">
    <source>
        <dbReference type="ARBA" id="ARBA00004651"/>
    </source>
</evidence>
<feature type="transmembrane region" description="Helical" evidence="7">
    <location>
        <begin position="113"/>
        <end position="136"/>
    </location>
</feature>
<feature type="transmembrane region" description="Helical" evidence="7">
    <location>
        <begin position="76"/>
        <end position="101"/>
    </location>
</feature>
<reference evidence="9" key="1">
    <citation type="submission" date="2020-01" db="EMBL/GenBank/DDBJ databases">
        <authorList>
            <person name="Chen W.-M."/>
        </authorList>
    </citation>
    <scope>NUCLEOTIDE SEQUENCE</scope>
    <source>
        <strain evidence="9">CYK-10</strain>
    </source>
</reference>
<comment type="subcellular location">
    <subcellularLocation>
        <location evidence="1 7">Cell membrane</location>
        <topology evidence="1 7">Multi-pass membrane protein</topology>
    </subcellularLocation>
</comment>
<dbReference type="SUPFAM" id="SSF161098">
    <property type="entry name" value="MetI-like"/>
    <property type="match status" value="1"/>
</dbReference>
<feature type="domain" description="ABC transmembrane type-1" evidence="8">
    <location>
        <begin position="77"/>
        <end position="266"/>
    </location>
</feature>
<evidence type="ECO:0000313" key="9">
    <source>
        <dbReference type="EMBL" id="NBZ86280.1"/>
    </source>
</evidence>
<dbReference type="Proteomes" id="UP001193501">
    <property type="component" value="Unassembled WGS sequence"/>
</dbReference>
<keyword evidence="5 7" id="KW-1133">Transmembrane helix</keyword>
<feature type="transmembrane region" description="Helical" evidence="7">
    <location>
        <begin position="248"/>
        <end position="266"/>
    </location>
</feature>
<comment type="similarity">
    <text evidence="7">Belongs to the binding-protein-dependent transport system permease family.</text>
</comment>
<dbReference type="GO" id="GO:0055085">
    <property type="term" value="P:transmembrane transport"/>
    <property type="evidence" value="ECO:0007669"/>
    <property type="project" value="InterPro"/>
</dbReference>
<gene>
    <name evidence="9" type="ORF">GV832_01700</name>
</gene>
<feature type="transmembrane region" description="Helical" evidence="7">
    <location>
        <begin position="12"/>
        <end position="36"/>
    </location>
</feature>